<protein>
    <recommendedName>
        <fullName evidence="6">X-box-binding protein 1</fullName>
    </recommendedName>
</protein>
<dbReference type="Proteomes" id="UP001174909">
    <property type="component" value="Unassembled WGS sequence"/>
</dbReference>
<comment type="caution">
    <text evidence="9">The sequence shown here is derived from an EMBL/GenBank/DDBJ whole genome shotgun (WGS) entry which is preliminary data.</text>
</comment>
<dbReference type="PANTHER" id="PTHR46542">
    <property type="entry name" value="X-BOX BINDING PROTEIN 1"/>
    <property type="match status" value="1"/>
</dbReference>
<feature type="compositionally biased region" description="Polar residues" evidence="7">
    <location>
        <begin position="48"/>
        <end position="76"/>
    </location>
</feature>
<evidence type="ECO:0000256" key="3">
    <source>
        <dbReference type="ARBA" id="ARBA00023125"/>
    </source>
</evidence>
<evidence type="ECO:0000256" key="7">
    <source>
        <dbReference type="SAM" id="MobiDB-lite"/>
    </source>
</evidence>
<evidence type="ECO:0000256" key="4">
    <source>
        <dbReference type="ARBA" id="ARBA00023163"/>
    </source>
</evidence>
<keyword evidence="1" id="KW-0832">Ubl conjugation</keyword>
<evidence type="ECO:0000256" key="1">
    <source>
        <dbReference type="ARBA" id="ARBA00022843"/>
    </source>
</evidence>
<evidence type="ECO:0000256" key="5">
    <source>
        <dbReference type="ARBA" id="ARBA00023242"/>
    </source>
</evidence>
<keyword evidence="2" id="KW-0805">Transcription regulation</keyword>
<dbReference type="GO" id="GO:0000981">
    <property type="term" value="F:DNA-binding transcription factor activity, RNA polymerase II-specific"/>
    <property type="evidence" value="ECO:0007669"/>
    <property type="project" value="TreeGrafter"/>
</dbReference>
<feature type="compositionally biased region" description="Low complexity" evidence="7">
    <location>
        <begin position="286"/>
        <end position="299"/>
    </location>
</feature>
<dbReference type="SUPFAM" id="SSF57959">
    <property type="entry name" value="Leucine zipper domain"/>
    <property type="match status" value="1"/>
</dbReference>
<keyword evidence="5" id="KW-0539">Nucleus</keyword>
<proteinExistence type="predicted"/>
<keyword evidence="3" id="KW-0238">DNA-binding</keyword>
<dbReference type="SMART" id="SM00338">
    <property type="entry name" value="BRLZ"/>
    <property type="match status" value="1"/>
</dbReference>
<keyword evidence="10" id="KW-1185">Reference proteome</keyword>
<sequence length="345" mass="36354">MALSPTGIYSSLADWDCSRALDALLAEEDGGVSVVPLLQVTGTCEISTSASSCGDSPLDSPTSDEGSTQSIDSGFSTAPGLVKPEEDQLLAGLFIGENISDFDFLACGQPTSSGSFSLSPLAAATVPAPLTVGTLDNDSSPLSLDSVPQIRPTNRRNSMFSSDFDLDSPSPPANSASRAISKNNGPLVSMDKSRKNAEAARQNRLKKKKYMEELEQDRSRLRADNVVLKTRCTELQNRNRKLETEVAYLRSVLANQSTLSTLIKNIPGIPGVNLTSSFSRKRPGESAVDSASTSSSSSTLLPPTKRSRGGSNAIGSHSGGICLHVSKESVSLEFCAQCSLKSGQV</sequence>
<dbReference type="PANTHER" id="PTHR46542:SF1">
    <property type="entry name" value="X-BOX BINDING PROTEIN 1"/>
    <property type="match status" value="1"/>
</dbReference>
<dbReference type="PROSITE" id="PS00036">
    <property type="entry name" value="BZIP_BASIC"/>
    <property type="match status" value="1"/>
</dbReference>
<dbReference type="EMBL" id="CASHTH010004204">
    <property type="protein sequence ID" value="CAI8054711.1"/>
    <property type="molecule type" value="Genomic_DNA"/>
</dbReference>
<gene>
    <name evidence="9" type="ORF">GBAR_LOCUS29840</name>
</gene>
<feature type="region of interest" description="Disordered" evidence="7">
    <location>
        <begin position="276"/>
        <end position="312"/>
    </location>
</feature>
<evidence type="ECO:0000256" key="2">
    <source>
        <dbReference type="ARBA" id="ARBA00023015"/>
    </source>
</evidence>
<evidence type="ECO:0000313" key="9">
    <source>
        <dbReference type="EMBL" id="CAI8054711.1"/>
    </source>
</evidence>
<feature type="region of interest" description="Disordered" evidence="7">
    <location>
        <begin position="143"/>
        <end position="205"/>
    </location>
</feature>
<evidence type="ECO:0000313" key="10">
    <source>
        <dbReference type="Proteomes" id="UP001174909"/>
    </source>
</evidence>
<dbReference type="InterPro" id="IPR052470">
    <property type="entry name" value="ER_Stress-Reg_TF"/>
</dbReference>
<dbReference type="InterPro" id="IPR004827">
    <property type="entry name" value="bZIP"/>
</dbReference>
<keyword evidence="4" id="KW-0804">Transcription</keyword>
<organism evidence="9 10">
    <name type="scientific">Geodia barretti</name>
    <name type="common">Barrett's horny sponge</name>
    <dbReference type="NCBI Taxonomy" id="519541"/>
    <lineage>
        <taxon>Eukaryota</taxon>
        <taxon>Metazoa</taxon>
        <taxon>Porifera</taxon>
        <taxon>Demospongiae</taxon>
        <taxon>Heteroscleromorpha</taxon>
        <taxon>Tetractinellida</taxon>
        <taxon>Astrophorina</taxon>
        <taxon>Geodiidae</taxon>
        <taxon>Geodia</taxon>
    </lineage>
</organism>
<feature type="domain" description="BZIP" evidence="8">
    <location>
        <begin position="192"/>
        <end position="249"/>
    </location>
</feature>
<dbReference type="GO" id="GO:0005634">
    <property type="term" value="C:nucleus"/>
    <property type="evidence" value="ECO:0007669"/>
    <property type="project" value="TreeGrafter"/>
</dbReference>
<dbReference type="PROSITE" id="PS50217">
    <property type="entry name" value="BZIP"/>
    <property type="match status" value="1"/>
</dbReference>
<dbReference type="Gene3D" id="1.20.5.170">
    <property type="match status" value="1"/>
</dbReference>
<evidence type="ECO:0000256" key="6">
    <source>
        <dbReference type="ARBA" id="ARBA00040165"/>
    </source>
</evidence>
<name>A0AA35TX87_GEOBA</name>
<dbReference type="AlphaFoldDB" id="A0AA35TX87"/>
<accession>A0AA35TX87</accession>
<feature type="region of interest" description="Disordered" evidence="7">
    <location>
        <begin position="48"/>
        <end position="79"/>
    </location>
</feature>
<dbReference type="GO" id="GO:0000977">
    <property type="term" value="F:RNA polymerase II transcription regulatory region sequence-specific DNA binding"/>
    <property type="evidence" value="ECO:0007669"/>
    <property type="project" value="TreeGrafter"/>
</dbReference>
<reference evidence="9" key="1">
    <citation type="submission" date="2023-03" db="EMBL/GenBank/DDBJ databases">
        <authorList>
            <person name="Steffen K."/>
            <person name="Cardenas P."/>
        </authorList>
    </citation>
    <scope>NUCLEOTIDE SEQUENCE</scope>
</reference>
<evidence type="ECO:0000259" key="8">
    <source>
        <dbReference type="PROSITE" id="PS50217"/>
    </source>
</evidence>
<dbReference type="InterPro" id="IPR046347">
    <property type="entry name" value="bZIP_sf"/>
</dbReference>